<dbReference type="Gene3D" id="2.60.40.1260">
    <property type="entry name" value="Lamin Tail domain"/>
    <property type="match status" value="1"/>
</dbReference>
<dbReference type="Gene3D" id="2.60.40.1220">
    <property type="match status" value="2"/>
</dbReference>
<dbReference type="RefSeq" id="WP_126691293.1">
    <property type="nucleotide sequence ID" value="NZ_RXOF01000001.1"/>
</dbReference>
<dbReference type="OrthoDB" id="9758406at2"/>
<evidence type="ECO:0000256" key="2">
    <source>
        <dbReference type="SAM" id="SignalP"/>
    </source>
</evidence>
<dbReference type="Gene3D" id="2.60.40.4070">
    <property type="match status" value="1"/>
</dbReference>
<dbReference type="InterPro" id="IPR001322">
    <property type="entry name" value="Lamin_tail_dom"/>
</dbReference>
<keyword evidence="5" id="KW-1185">Reference proteome</keyword>
<dbReference type="Proteomes" id="UP000282184">
    <property type="component" value="Unassembled WGS sequence"/>
</dbReference>
<dbReference type="SUPFAM" id="SSF74853">
    <property type="entry name" value="Lamin A/C globular tail domain"/>
    <property type="match status" value="2"/>
</dbReference>
<evidence type="ECO:0000259" key="3">
    <source>
        <dbReference type="PROSITE" id="PS51841"/>
    </source>
</evidence>
<feature type="domain" description="LTD" evidence="3">
    <location>
        <begin position="579"/>
        <end position="710"/>
    </location>
</feature>
<dbReference type="PROSITE" id="PS51841">
    <property type="entry name" value="LTD"/>
    <property type="match status" value="2"/>
</dbReference>
<name>A0A3S0IRT0_9BACT</name>
<dbReference type="InterPro" id="IPR036415">
    <property type="entry name" value="Lamin_tail_dom_sf"/>
</dbReference>
<evidence type="ECO:0000313" key="5">
    <source>
        <dbReference type="Proteomes" id="UP000282184"/>
    </source>
</evidence>
<keyword evidence="1 2" id="KW-0732">Signal</keyword>
<dbReference type="Pfam" id="PF00932">
    <property type="entry name" value="LTD"/>
    <property type="match status" value="2"/>
</dbReference>
<gene>
    <name evidence="4" type="ORF">EJV47_01090</name>
</gene>
<proteinExistence type="predicted"/>
<dbReference type="Pfam" id="PF13205">
    <property type="entry name" value="Big_5"/>
    <property type="match status" value="1"/>
</dbReference>
<feature type="domain" description="LTD" evidence="3">
    <location>
        <begin position="303"/>
        <end position="493"/>
    </location>
</feature>
<dbReference type="EMBL" id="RXOF01000001">
    <property type="protein sequence ID" value="RTQ53366.1"/>
    <property type="molecule type" value="Genomic_DNA"/>
</dbReference>
<accession>A0A3S0IRT0</accession>
<protein>
    <recommendedName>
        <fullName evidence="3">LTD domain-containing protein</fullName>
    </recommendedName>
</protein>
<dbReference type="AlphaFoldDB" id="A0A3S0IRT0"/>
<organism evidence="4 5">
    <name type="scientific">Hymenobacter gummosus</name>
    <dbReference type="NCBI Taxonomy" id="1776032"/>
    <lineage>
        <taxon>Bacteria</taxon>
        <taxon>Pseudomonadati</taxon>
        <taxon>Bacteroidota</taxon>
        <taxon>Cytophagia</taxon>
        <taxon>Cytophagales</taxon>
        <taxon>Hymenobacteraceae</taxon>
        <taxon>Hymenobacter</taxon>
    </lineage>
</organism>
<evidence type="ECO:0000256" key="1">
    <source>
        <dbReference type="ARBA" id="ARBA00022729"/>
    </source>
</evidence>
<sequence length="870" mass="92368">MLTRVLCALGLTLLAALPAAAQLTDNFSDGDFTANPAWTGDATSFQVTAQQLQSNGPAVTGTQLQLVTPVQAVTGTVWEFWANLRLATSGGNLADVWLISEQADLKASGNRGYFVRLGGTPDEVALFRKDATGSGTYVINGADLTLSSSTNNLVRVRVTRSTAGAWNLERDLTGGTTYVSEGTATDNTYQRSQYVGVLLTYSSANNRSFYFDDFRVSDTNAPLLSSATPQSGTQLDVLFNEPVAANTPASAFRLASGATATSAVRDANDPGLVHLTFAGTFPLGQSTLEARNVVDLFGNVASGPLTATFSYSGTPIQPGPNQLLITEILADETPQVGLPASEFIEIYNPSATNPLDLAGVRLTKAGASSAAVFAAGATLLPGEYAVVCASTRTAQFAAFGKVFGLTNFPSLTNAGDQLLLRGRDGRLIFEVNYADTWYRDNSKKDGGWTLEMVDTGNPCGGMDNWLASTDASGGTPGRQNSVRASNPDRTAPALLRAVAATPTLVRLQFAEKLDSAQAANPALYSLGSGGPAVQRASPVPFDFRSVELTLAAPLTVNQPYTVTVQRATDCVGNAAGPATSGTLALPSVAARGDVVINEILFNPRTEAVDFVELLNRSDKYIDLQGWTITRVRPDSTLDSRVIITDAYVLAPGQLAVLTSRPDVVQAQYPSSNDPAAFLPALTLPTFPDDAGSVVISNAQGLRIDRFDYSEDMHLALLDTRDGVSLERLRPDGPSRGANFHSAAGSVGYATPGRRNSQFLAESANSQQFAVEPEVFTPDDDGQQDYTTLRYNLDAAGYAASVTVYDAQGRLTRRLVRNETLPTTGFFQWDGLTDSSRKAPIGYYVMLIELYKPGGGSKKEYKKTVVVGARL</sequence>
<comment type="caution">
    <text evidence="4">The sequence shown here is derived from an EMBL/GenBank/DDBJ whole genome shotgun (WGS) entry which is preliminary data.</text>
</comment>
<reference evidence="4 5" key="1">
    <citation type="submission" date="2018-12" db="EMBL/GenBank/DDBJ databases">
        <title>Hymenobacter gummosus sp. nov., isolated from a spring.</title>
        <authorList>
            <person name="Nie L."/>
        </authorList>
    </citation>
    <scope>NUCLEOTIDE SEQUENCE [LARGE SCALE GENOMIC DNA]</scope>
    <source>
        <strain evidence="4 5">KCTC 52166</strain>
    </source>
</reference>
<dbReference type="InterPro" id="IPR014755">
    <property type="entry name" value="Cu-Rt/internalin_Ig-like"/>
</dbReference>
<feature type="chain" id="PRO_5018557620" description="LTD domain-containing protein" evidence="2">
    <location>
        <begin position="22"/>
        <end position="870"/>
    </location>
</feature>
<feature type="signal peptide" evidence="2">
    <location>
        <begin position="1"/>
        <end position="21"/>
    </location>
</feature>
<dbReference type="InterPro" id="IPR032812">
    <property type="entry name" value="SbsA_Ig"/>
</dbReference>
<evidence type="ECO:0000313" key="4">
    <source>
        <dbReference type="EMBL" id="RTQ53366.1"/>
    </source>
</evidence>